<dbReference type="EMBL" id="JACHEM010000013">
    <property type="protein sequence ID" value="MBB6438291.1"/>
    <property type="molecule type" value="Genomic_DNA"/>
</dbReference>
<keyword evidence="2" id="KW-1185">Reference proteome</keyword>
<evidence type="ECO:0008006" key="3">
    <source>
        <dbReference type="Google" id="ProtNLM"/>
    </source>
</evidence>
<accession>A0A7X0HIJ6</accession>
<organism evidence="1 2">
    <name type="scientific">Streptomyces candidus</name>
    <dbReference type="NCBI Taxonomy" id="67283"/>
    <lineage>
        <taxon>Bacteria</taxon>
        <taxon>Bacillati</taxon>
        <taxon>Actinomycetota</taxon>
        <taxon>Actinomycetes</taxon>
        <taxon>Kitasatosporales</taxon>
        <taxon>Streptomycetaceae</taxon>
        <taxon>Streptomyces</taxon>
    </lineage>
</organism>
<reference evidence="1 2" key="1">
    <citation type="submission" date="2020-08" db="EMBL/GenBank/DDBJ databases">
        <title>Genomic Encyclopedia of Type Strains, Phase IV (KMG-IV): sequencing the most valuable type-strain genomes for metagenomic binning, comparative biology and taxonomic classification.</title>
        <authorList>
            <person name="Goeker M."/>
        </authorList>
    </citation>
    <scope>NUCLEOTIDE SEQUENCE [LARGE SCALE GENOMIC DNA]</scope>
    <source>
        <strain evidence="1 2">DSM 40141</strain>
    </source>
</reference>
<protein>
    <recommendedName>
        <fullName evidence="3">Serine protease</fullName>
    </recommendedName>
</protein>
<proteinExistence type="predicted"/>
<gene>
    <name evidence="1" type="ORF">HNQ79_004798</name>
</gene>
<dbReference type="SUPFAM" id="SSF50494">
    <property type="entry name" value="Trypsin-like serine proteases"/>
    <property type="match status" value="1"/>
</dbReference>
<comment type="caution">
    <text evidence="1">The sequence shown here is derived from an EMBL/GenBank/DDBJ whole genome shotgun (WGS) entry which is preliminary data.</text>
</comment>
<name>A0A7X0HIJ6_9ACTN</name>
<dbReference type="AlphaFoldDB" id="A0A7X0HIJ6"/>
<dbReference type="Proteomes" id="UP000540423">
    <property type="component" value="Unassembled WGS sequence"/>
</dbReference>
<dbReference type="InterPro" id="IPR009003">
    <property type="entry name" value="Peptidase_S1_PA"/>
</dbReference>
<evidence type="ECO:0000313" key="1">
    <source>
        <dbReference type="EMBL" id="MBB6438291.1"/>
    </source>
</evidence>
<sequence length="400" mass="43547">MLTCAHVLGDAQQRIWVEFAEGHGVAPVGARLAPEPGSWIPPALHAPESGLDVAVLALEQDRPRLDPALLGRDLPADRRTLRATGYTVHHEAGLTLFATLGGPHGRWVQLDPVNDPVEEGFSGGAVSTVAEDGAPAEVLGMTVAQVGTATAGQERSYMLPVAALAREVPLVDELSTPGAWDVALRQRLRDWFECDLRPPVELCLVPEGGGRDRTLQHALARAQLVHDCATRDRRRLTEQIAAQLPLGHGRLSAFRTWLLYGGEPPPGIAALPGRPVDLAVLGLDRDPAPHRMLPVLARVRHLGLRVLVVVRGDTPRSEETWRRTESDLLAPGLEQHVRCLLAELRETERYAPPHRPRLADRYAAELRGIAPRWADAHTRVGLLATLAERLRAAVREPSAP</sequence>
<evidence type="ECO:0000313" key="2">
    <source>
        <dbReference type="Proteomes" id="UP000540423"/>
    </source>
</evidence>